<dbReference type="PANTHER" id="PTHR30447">
    <property type="entry name" value="FRUCTOSE-1,6-BISPHOSPHATASE CLASS 2"/>
    <property type="match status" value="1"/>
</dbReference>
<dbReference type="GO" id="GO:0006071">
    <property type="term" value="P:glycerol metabolic process"/>
    <property type="evidence" value="ECO:0007669"/>
    <property type="project" value="InterPro"/>
</dbReference>
<evidence type="ECO:0008006" key="7">
    <source>
        <dbReference type="Google" id="ProtNLM"/>
    </source>
</evidence>
<evidence type="ECO:0000313" key="5">
    <source>
        <dbReference type="EMBL" id="KAK9818126.1"/>
    </source>
</evidence>
<dbReference type="CDD" id="cd01516">
    <property type="entry name" value="FBPase_glpX"/>
    <property type="match status" value="1"/>
</dbReference>
<dbReference type="FunFam" id="3.40.190.90:FF:000001">
    <property type="entry name" value="Fructose-1,6-bisphosphatase"/>
    <property type="match status" value="1"/>
</dbReference>
<dbReference type="GO" id="GO:0042132">
    <property type="term" value="F:fructose 1,6-bisphosphate 1-phosphatase activity"/>
    <property type="evidence" value="ECO:0007669"/>
    <property type="project" value="InterPro"/>
</dbReference>
<dbReference type="Pfam" id="PF03320">
    <property type="entry name" value="FBPase_glpX"/>
    <property type="match status" value="1"/>
</dbReference>
<dbReference type="EMBL" id="JALJOR010000004">
    <property type="protein sequence ID" value="KAK9818126.1"/>
    <property type="molecule type" value="Genomic_DNA"/>
</dbReference>
<evidence type="ECO:0000256" key="2">
    <source>
        <dbReference type="ARBA" id="ARBA00022801"/>
    </source>
</evidence>
<dbReference type="SUPFAM" id="SSF56655">
    <property type="entry name" value="Carbohydrate phosphatase"/>
    <property type="match status" value="1"/>
</dbReference>
<keyword evidence="2" id="KW-0378">Hydrolase</keyword>
<reference evidence="5 6" key="1">
    <citation type="journal article" date="2024" name="Nat. Commun.">
        <title>Phylogenomics reveals the evolutionary origins of lichenization in chlorophyte algae.</title>
        <authorList>
            <person name="Puginier C."/>
            <person name="Libourel C."/>
            <person name="Otte J."/>
            <person name="Skaloud P."/>
            <person name="Haon M."/>
            <person name="Grisel S."/>
            <person name="Petersen M."/>
            <person name="Berrin J.G."/>
            <person name="Delaux P.M."/>
            <person name="Dal Grande F."/>
            <person name="Keller J."/>
        </authorList>
    </citation>
    <scope>NUCLEOTIDE SEQUENCE [LARGE SCALE GENOMIC DNA]</scope>
    <source>
        <strain evidence="5 6">SAG 2043</strain>
    </source>
</reference>
<sequence>MQALQALVEDLDHIVFTEGHDFDAVNIATALHRAVLQRIQDAKPQELCNVLWALAALDCLNPEWLQLVGSHLESTGTVDSLSGEELSQLWQANMAASRVLSGSEATSSASSRASLLPQSITDRCENSLASGYQPVTVSSFQSQVSAALHQLGIPHFEEYQVDGTPLSVDIVIEAPEGPLQTRKLPIVCASNGNGRVTGAGGKRIGPDYSSVQRNLALELVRVTEAAALASGAWLGKGDKNAADQAAVDMMRKVLNTVHCDGVIVIGEGEKDEAPMLYCGEKIGTGTELQVDIAVDPLDGTTLISQGRNGAVSVIALAERGALFDPGPCMYMEKLAVGPEVDPEAVSLESTIEENLKAVAATLGKDVSETTVIILDRPRHAGIIKQCREAGARIRLISDGDVAAAIQVAQPGSSVDVMMGIGGTPEGVIAAAALKCMGGHLQGRLWPRTDDERERAVAAGYDIKKVLTTDDLCSGDQVFFAATGVSDGDLLRGVRYFSGGATTNSIVMRSQSGTVRLIETTHKWAKPTITNPLLNGQLVSAKDHKKRAAGAV</sequence>
<dbReference type="AlphaFoldDB" id="A0AAW1PWM9"/>
<keyword evidence="4" id="KW-0119">Carbohydrate metabolism</keyword>
<dbReference type="PANTHER" id="PTHR30447:SF0">
    <property type="entry name" value="FRUCTOSE-1,6-BISPHOSPHATASE 1 CLASS 2-RELATED"/>
    <property type="match status" value="1"/>
</dbReference>
<dbReference type="GO" id="GO:0030388">
    <property type="term" value="P:fructose 1,6-bisphosphate metabolic process"/>
    <property type="evidence" value="ECO:0007669"/>
    <property type="project" value="TreeGrafter"/>
</dbReference>
<dbReference type="Gene3D" id="3.40.190.90">
    <property type="match status" value="1"/>
</dbReference>
<evidence type="ECO:0000256" key="1">
    <source>
        <dbReference type="ARBA" id="ARBA00022723"/>
    </source>
</evidence>
<accession>A0AAW1PWM9</accession>
<proteinExistence type="predicted"/>
<evidence type="ECO:0000256" key="3">
    <source>
        <dbReference type="ARBA" id="ARBA00023211"/>
    </source>
</evidence>
<dbReference type="GO" id="GO:0005829">
    <property type="term" value="C:cytosol"/>
    <property type="evidence" value="ECO:0007669"/>
    <property type="project" value="TreeGrafter"/>
</dbReference>
<dbReference type="Proteomes" id="UP001489004">
    <property type="component" value="Unassembled WGS sequence"/>
</dbReference>
<comment type="caution">
    <text evidence="5">The sequence shown here is derived from an EMBL/GenBank/DDBJ whole genome shotgun (WGS) entry which is preliminary data.</text>
</comment>
<dbReference type="GO" id="GO:0046872">
    <property type="term" value="F:metal ion binding"/>
    <property type="evidence" value="ECO:0007669"/>
    <property type="project" value="UniProtKB-KW"/>
</dbReference>
<dbReference type="Gene3D" id="3.30.540.10">
    <property type="entry name" value="Fructose-1,6-Bisphosphatase, subunit A, domain 1"/>
    <property type="match status" value="1"/>
</dbReference>
<gene>
    <name evidence="5" type="ORF">WJX72_007522</name>
</gene>
<dbReference type="NCBIfam" id="TIGR00330">
    <property type="entry name" value="glpX"/>
    <property type="match status" value="1"/>
</dbReference>
<name>A0AAW1PWM9_9CHLO</name>
<keyword evidence="3" id="KW-0464">Manganese</keyword>
<keyword evidence="1" id="KW-0479">Metal-binding</keyword>
<evidence type="ECO:0000313" key="6">
    <source>
        <dbReference type="Proteomes" id="UP001489004"/>
    </source>
</evidence>
<organism evidence="5 6">
    <name type="scientific">[Myrmecia] bisecta</name>
    <dbReference type="NCBI Taxonomy" id="41462"/>
    <lineage>
        <taxon>Eukaryota</taxon>
        <taxon>Viridiplantae</taxon>
        <taxon>Chlorophyta</taxon>
        <taxon>core chlorophytes</taxon>
        <taxon>Trebouxiophyceae</taxon>
        <taxon>Trebouxiales</taxon>
        <taxon>Trebouxiaceae</taxon>
        <taxon>Myrmecia</taxon>
    </lineage>
</organism>
<evidence type="ECO:0000256" key="4">
    <source>
        <dbReference type="ARBA" id="ARBA00023277"/>
    </source>
</evidence>
<protein>
    <recommendedName>
        <fullName evidence="7">Fructose-bisphosphatase</fullName>
    </recommendedName>
</protein>
<dbReference type="GO" id="GO:0006094">
    <property type="term" value="P:gluconeogenesis"/>
    <property type="evidence" value="ECO:0007669"/>
    <property type="project" value="InterPro"/>
</dbReference>
<dbReference type="InterPro" id="IPR004464">
    <property type="entry name" value="FBPase_class-2/SBPase"/>
</dbReference>
<keyword evidence="6" id="KW-1185">Reference proteome</keyword>